<sequence length="214" mass="22067">MARLLLAPQRGAHRRQARLPIMGKPAFTGIVLSLLPLFVAACMSEHRISTTPAQNVSPASPAHPAPGAETLTAQLKTVDGQPVATATFEFANGYATITVKTVATGMLRPGFHDMHIHSVGKCEPHSTAPTGGAPGAFLSAGPHYQAPGHTGMPPSGDLPSLEVRRDGAALLVTTSDAFTRADLLAGSKTALVLHGAEYTPDAEERVACGVIGPG</sequence>
<name>A0A7I9Y0B4_9MYCO</name>
<accession>A0A7I9Y0B4</accession>
<feature type="region of interest" description="Disordered" evidence="2">
    <location>
        <begin position="123"/>
        <end position="159"/>
    </location>
</feature>
<dbReference type="GO" id="GO:0006801">
    <property type="term" value="P:superoxide metabolic process"/>
    <property type="evidence" value="ECO:0007669"/>
    <property type="project" value="InterPro"/>
</dbReference>
<dbReference type="Proteomes" id="UP000465361">
    <property type="component" value="Unassembled WGS sequence"/>
</dbReference>
<comment type="caution">
    <text evidence="4">The sequence shown here is derived from an EMBL/GenBank/DDBJ whole genome shotgun (WGS) entry which is preliminary data.</text>
</comment>
<dbReference type="Gene3D" id="2.60.40.200">
    <property type="entry name" value="Superoxide dismutase, copper/zinc binding domain"/>
    <property type="match status" value="1"/>
</dbReference>
<reference evidence="4 5" key="1">
    <citation type="journal article" date="2019" name="Emerg. Microbes Infect.">
        <title>Comprehensive subspecies identification of 175 nontuberculous mycobacteria species based on 7547 genomic profiles.</title>
        <authorList>
            <person name="Matsumoto Y."/>
            <person name="Kinjo T."/>
            <person name="Motooka D."/>
            <person name="Nabeya D."/>
            <person name="Jung N."/>
            <person name="Uechi K."/>
            <person name="Horii T."/>
            <person name="Iida T."/>
            <person name="Fujita J."/>
            <person name="Nakamura S."/>
        </authorList>
    </citation>
    <scope>NUCLEOTIDE SEQUENCE [LARGE SCALE GENOMIC DNA]</scope>
    <source>
        <strain evidence="4 5">JCM 17322</strain>
    </source>
</reference>
<comment type="similarity">
    <text evidence="1">Belongs to the Cu-Zn superoxide dismutase family.</text>
</comment>
<dbReference type="AlphaFoldDB" id="A0A7I9Y0B4"/>
<feature type="domain" description="Superoxide dismutase copper/zinc binding" evidence="3">
    <location>
        <begin position="85"/>
        <end position="211"/>
    </location>
</feature>
<dbReference type="InterPro" id="IPR001424">
    <property type="entry name" value="SOD_Cu_Zn_dom"/>
</dbReference>
<evidence type="ECO:0000313" key="4">
    <source>
        <dbReference type="EMBL" id="GFG75393.1"/>
    </source>
</evidence>
<dbReference type="Pfam" id="PF00080">
    <property type="entry name" value="Sod_Cu"/>
    <property type="match status" value="1"/>
</dbReference>
<evidence type="ECO:0000256" key="2">
    <source>
        <dbReference type="SAM" id="MobiDB-lite"/>
    </source>
</evidence>
<organism evidence="4 5">
    <name type="scientific">Mycobacterium botniense</name>
    <dbReference type="NCBI Taxonomy" id="84962"/>
    <lineage>
        <taxon>Bacteria</taxon>
        <taxon>Bacillati</taxon>
        <taxon>Actinomycetota</taxon>
        <taxon>Actinomycetes</taxon>
        <taxon>Mycobacteriales</taxon>
        <taxon>Mycobacteriaceae</taxon>
        <taxon>Mycobacterium</taxon>
    </lineage>
</organism>
<gene>
    <name evidence="4" type="primary">sodC_2</name>
    <name evidence="4" type="ORF">MBOT_27580</name>
</gene>
<evidence type="ECO:0000256" key="1">
    <source>
        <dbReference type="ARBA" id="ARBA00010457"/>
    </source>
</evidence>
<dbReference type="SUPFAM" id="SSF49329">
    <property type="entry name" value="Cu,Zn superoxide dismutase-like"/>
    <property type="match status" value="1"/>
</dbReference>
<keyword evidence="5" id="KW-1185">Reference proteome</keyword>
<protein>
    <submittedName>
        <fullName evidence="4">Superoxide dismutase [Cu-Zn]</fullName>
    </submittedName>
</protein>
<dbReference type="EMBL" id="BLKW01000004">
    <property type="protein sequence ID" value="GFG75393.1"/>
    <property type="molecule type" value="Genomic_DNA"/>
</dbReference>
<dbReference type="InterPro" id="IPR036423">
    <property type="entry name" value="SOD-like_Cu/Zn_dom_sf"/>
</dbReference>
<dbReference type="GO" id="GO:0046872">
    <property type="term" value="F:metal ion binding"/>
    <property type="evidence" value="ECO:0007669"/>
    <property type="project" value="InterPro"/>
</dbReference>
<proteinExistence type="inferred from homology"/>
<evidence type="ECO:0000259" key="3">
    <source>
        <dbReference type="Pfam" id="PF00080"/>
    </source>
</evidence>
<evidence type="ECO:0000313" key="5">
    <source>
        <dbReference type="Proteomes" id="UP000465361"/>
    </source>
</evidence>